<dbReference type="InterPro" id="IPR005171">
    <property type="entry name" value="Cyt_c_oxidase_su4_prok"/>
</dbReference>
<dbReference type="EMBL" id="JBEOZM010000004">
    <property type="protein sequence ID" value="MER6267988.1"/>
    <property type="molecule type" value="Genomic_DNA"/>
</dbReference>
<feature type="transmembrane region" description="Helical" evidence="6">
    <location>
        <begin position="59"/>
        <end position="77"/>
    </location>
</feature>
<keyword evidence="3 6" id="KW-0812">Transmembrane</keyword>
<keyword evidence="8" id="KW-1185">Reference proteome</keyword>
<evidence type="ECO:0000256" key="4">
    <source>
        <dbReference type="ARBA" id="ARBA00022989"/>
    </source>
</evidence>
<evidence type="ECO:0000256" key="5">
    <source>
        <dbReference type="ARBA" id="ARBA00023136"/>
    </source>
</evidence>
<evidence type="ECO:0000256" key="3">
    <source>
        <dbReference type="ARBA" id="ARBA00022692"/>
    </source>
</evidence>
<gene>
    <name evidence="7" type="ORF">ABT211_11895</name>
</gene>
<evidence type="ECO:0000313" key="7">
    <source>
        <dbReference type="EMBL" id="MER6267988.1"/>
    </source>
</evidence>
<comment type="caution">
    <text evidence="7">The sequence shown here is derived from an EMBL/GenBank/DDBJ whole genome shotgun (WGS) entry which is preliminary data.</text>
</comment>
<dbReference type="Pfam" id="PF03626">
    <property type="entry name" value="COX4_pro"/>
    <property type="match status" value="1"/>
</dbReference>
<reference evidence="7 8" key="1">
    <citation type="submission" date="2024-06" db="EMBL/GenBank/DDBJ databases">
        <title>The Natural Products Discovery Center: Release of the First 8490 Sequenced Strains for Exploring Actinobacteria Biosynthetic Diversity.</title>
        <authorList>
            <person name="Kalkreuter E."/>
            <person name="Kautsar S.A."/>
            <person name="Yang D."/>
            <person name="Bader C.D."/>
            <person name="Teijaro C.N."/>
            <person name="Fluegel L."/>
            <person name="Davis C.M."/>
            <person name="Simpson J.R."/>
            <person name="Lauterbach L."/>
            <person name="Steele A.D."/>
            <person name="Gui C."/>
            <person name="Meng S."/>
            <person name="Li G."/>
            <person name="Viehrig K."/>
            <person name="Ye F."/>
            <person name="Su P."/>
            <person name="Kiefer A.F."/>
            <person name="Nichols A."/>
            <person name="Cepeda A.J."/>
            <person name="Yan W."/>
            <person name="Fan B."/>
            <person name="Jiang Y."/>
            <person name="Adhikari A."/>
            <person name="Zheng C.-J."/>
            <person name="Schuster L."/>
            <person name="Cowan T.M."/>
            <person name="Smanski M.J."/>
            <person name="Chevrette M.G."/>
            <person name="De Carvalho L.P.S."/>
            <person name="Shen B."/>
        </authorList>
    </citation>
    <scope>NUCLEOTIDE SEQUENCE [LARGE SCALE GENOMIC DNA]</scope>
    <source>
        <strain evidence="7 8">NPDC001694</strain>
    </source>
</reference>
<sequence>MWVFPVLVLATLSSWLLGIEGSTSTPIGCTVVTIALIKVRLVGLHFMELRNAPAALRGAFEVYVVATGATLLTLYLIL</sequence>
<evidence type="ECO:0000256" key="6">
    <source>
        <dbReference type="SAM" id="Phobius"/>
    </source>
</evidence>
<keyword evidence="4 6" id="KW-1133">Transmembrane helix</keyword>
<dbReference type="RefSeq" id="WP_351956631.1">
    <property type="nucleotide sequence ID" value="NZ_JBEOZM010000004.1"/>
</dbReference>
<organism evidence="7 8">
    <name type="scientific">Streptomyces sp. 900105755</name>
    <dbReference type="NCBI Taxonomy" id="3154389"/>
    <lineage>
        <taxon>Bacteria</taxon>
        <taxon>Bacillati</taxon>
        <taxon>Actinomycetota</taxon>
        <taxon>Actinomycetes</taxon>
        <taxon>Kitasatosporales</taxon>
        <taxon>Streptomycetaceae</taxon>
        <taxon>Streptomyces</taxon>
    </lineage>
</organism>
<evidence type="ECO:0000256" key="1">
    <source>
        <dbReference type="ARBA" id="ARBA00004651"/>
    </source>
</evidence>
<evidence type="ECO:0000313" key="8">
    <source>
        <dbReference type="Proteomes" id="UP001490365"/>
    </source>
</evidence>
<comment type="subcellular location">
    <subcellularLocation>
        <location evidence="1">Cell membrane</location>
        <topology evidence="1">Multi-pass membrane protein</topology>
    </subcellularLocation>
</comment>
<keyword evidence="5 6" id="KW-0472">Membrane</keyword>
<keyword evidence="2" id="KW-1003">Cell membrane</keyword>
<dbReference type="Proteomes" id="UP001490365">
    <property type="component" value="Unassembled WGS sequence"/>
</dbReference>
<protein>
    <submittedName>
        <fullName evidence="7">Cytochrome C oxidase subunit IV family protein</fullName>
    </submittedName>
</protein>
<evidence type="ECO:0000256" key="2">
    <source>
        <dbReference type="ARBA" id="ARBA00022475"/>
    </source>
</evidence>
<proteinExistence type="predicted"/>
<accession>A0ABV1TD65</accession>
<name>A0ABV1TD65_9ACTN</name>